<evidence type="ECO:0000313" key="12">
    <source>
        <dbReference type="Proteomes" id="UP001242995"/>
    </source>
</evidence>
<dbReference type="SUPFAM" id="SSF88946">
    <property type="entry name" value="Sigma2 domain of RNA polymerase sigma factors"/>
    <property type="match status" value="1"/>
</dbReference>
<dbReference type="EMBL" id="JAUSRG010000002">
    <property type="protein sequence ID" value="MDP9904360.1"/>
    <property type="molecule type" value="Genomic_DNA"/>
</dbReference>
<comment type="caution">
    <text evidence="9">The sequence shown here is derived from an EMBL/GenBank/DDBJ whole genome shotgun (WGS) entry which is preliminary data.</text>
</comment>
<evidence type="ECO:0000313" key="10">
    <source>
        <dbReference type="EMBL" id="MDQ0178987.1"/>
    </source>
</evidence>
<feature type="domain" description="RNA polymerase sigma factor 70 region 4 type 2" evidence="7">
    <location>
        <begin position="117"/>
        <end position="168"/>
    </location>
</feature>
<evidence type="ECO:0000313" key="11">
    <source>
        <dbReference type="Proteomes" id="UP001230951"/>
    </source>
</evidence>
<reference evidence="9 11" key="1">
    <citation type="submission" date="2023-07" db="EMBL/GenBank/DDBJ databases">
        <title>Sorghum-associated microbial communities from plants grown in Nebraska, USA.</title>
        <authorList>
            <person name="Schachtman D."/>
        </authorList>
    </citation>
    <scope>NUCLEOTIDE SEQUENCE</scope>
    <source>
        <strain evidence="9">DS1006</strain>
        <strain evidence="10 11">DS1016</strain>
    </source>
</reference>
<evidence type="ECO:0000259" key="6">
    <source>
        <dbReference type="Pfam" id="PF04542"/>
    </source>
</evidence>
<feature type="compositionally biased region" description="Low complexity" evidence="5">
    <location>
        <begin position="422"/>
        <end position="447"/>
    </location>
</feature>
<evidence type="ECO:0000256" key="1">
    <source>
        <dbReference type="ARBA" id="ARBA00010641"/>
    </source>
</evidence>
<evidence type="ECO:0000256" key="4">
    <source>
        <dbReference type="ARBA" id="ARBA00023163"/>
    </source>
</evidence>
<dbReference type="Gene3D" id="1.10.10.10">
    <property type="entry name" value="Winged helix-like DNA-binding domain superfamily/Winged helix DNA-binding domain"/>
    <property type="match status" value="1"/>
</dbReference>
<dbReference type="GO" id="GO:0006352">
    <property type="term" value="P:DNA-templated transcription initiation"/>
    <property type="evidence" value="ECO:0007669"/>
    <property type="project" value="InterPro"/>
</dbReference>
<proteinExistence type="inferred from homology"/>
<sequence length="447" mass="48422">MARELTDARTAVEAASAEENARITATLIRVTGDWSLAEDCVQDAFAKALVDWPEHGVPRNPGAWLTTVARNRAIDRMRSAASEKRAVRELAIIAQLEGLGDGGSNDPGAEDDRLRLIFTCCHPALPLDARVALTLRTVAGLTTGEIARAFLVSEATMSKRLVRARAKIRDAGIPYRVPPPELRAERTSGVLAVLYLMFNEGYSATGGDSLIRESLAREAIRLNRLLVSLLAGSQQEPEAMGLLALMLFHHARRSSRTDAAGDLVTLEEQDRELWDHAEVAEAVALLAAAERLGISHRSRPGSYRVQAAIAACHMTARTPGSTDFARVALLYDSLAQIAPSPVVELNRAVAVAMSQGPEAGLALIEQLDRSRSLEGYYLLPAAKADLLRRLGRRSEARDEYQRARELAPSEAERRYLGKRLAETGSASSSSSESTPNSNATSAVKEKK</sequence>
<name>A0AAW8DG95_9MICC</name>
<dbReference type="SUPFAM" id="SSF88659">
    <property type="entry name" value="Sigma3 and sigma4 domains of RNA polymerase sigma factors"/>
    <property type="match status" value="1"/>
</dbReference>
<feature type="compositionally biased region" description="Basic and acidic residues" evidence="5">
    <location>
        <begin position="401"/>
        <end position="421"/>
    </location>
</feature>
<dbReference type="InterPro" id="IPR036388">
    <property type="entry name" value="WH-like_DNA-bd_sf"/>
</dbReference>
<dbReference type="RefSeq" id="WP_306960008.1">
    <property type="nucleotide sequence ID" value="NZ_JAUSRG010000002.1"/>
</dbReference>
<dbReference type="Gene3D" id="1.10.1740.10">
    <property type="match status" value="1"/>
</dbReference>
<dbReference type="InterPro" id="IPR013324">
    <property type="entry name" value="RNA_pol_sigma_r3/r4-like"/>
</dbReference>
<dbReference type="InterPro" id="IPR013325">
    <property type="entry name" value="RNA_pol_sigma_r2"/>
</dbReference>
<dbReference type="InterPro" id="IPR007627">
    <property type="entry name" value="RNA_pol_sigma70_r2"/>
</dbReference>
<feature type="region of interest" description="Disordered" evidence="5">
    <location>
        <begin position="401"/>
        <end position="447"/>
    </location>
</feature>
<dbReference type="PANTHER" id="PTHR47756:SF2">
    <property type="entry name" value="BLL6612 PROTEIN"/>
    <property type="match status" value="1"/>
</dbReference>
<keyword evidence="11" id="KW-1185">Reference proteome</keyword>
<gene>
    <name evidence="9" type="ORF">J2S90_001306</name>
    <name evidence="10" type="ORF">J2S93_000394</name>
</gene>
<dbReference type="EMBL" id="JAUSTF010000001">
    <property type="protein sequence ID" value="MDQ0178987.1"/>
    <property type="molecule type" value="Genomic_DNA"/>
</dbReference>
<keyword evidence="2" id="KW-0805">Transcription regulation</keyword>
<organism evidence="9 12">
    <name type="scientific">Arthrobacter bambusae</name>
    <dbReference type="NCBI Taxonomy" id="1338426"/>
    <lineage>
        <taxon>Bacteria</taxon>
        <taxon>Bacillati</taxon>
        <taxon>Actinomycetota</taxon>
        <taxon>Actinomycetes</taxon>
        <taxon>Micrococcales</taxon>
        <taxon>Micrococcaceae</taxon>
        <taxon>Arthrobacter</taxon>
    </lineage>
</organism>
<dbReference type="Pfam" id="PF20239">
    <property type="entry name" value="DUF6596"/>
    <property type="match status" value="1"/>
</dbReference>
<dbReference type="Pfam" id="PF04542">
    <property type="entry name" value="Sigma70_r2"/>
    <property type="match status" value="1"/>
</dbReference>
<comment type="similarity">
    <text evidence="1">Belongs to the sigma-70 factor family. ECF subfamily.</text>
</comment>
<dbReference type="InterPro" id="IPR046531">
    <property type="entry name" value="DUF6596"/>
</dbReference>
<dbReference type="GO" id="GO:0016987">
    <property type="term" value="F:sigma factor activity"/>
    <property type="evidence" value="ECO:0007669"/>
    <property type="project" value="UniProtKB-KW"/>
</dbReference>
<dbReference type="GO" id="GO:0003677">
    <property type="term" value="F:DNA binding"/>
    <property type="evidence" value="ECO:0007669"/>
    <property type="project" value="InterPro"/>
</dbReference>
<feature type="domain" description="DUF6596" evidence="8">
    <location>
        <begin position="186"/>
        <end position="289"/>
    </location>
</feature>
<feature type="domain" description="RNA polymerase sigma-70 region 2" evidence="6">
    <location>
        <begin position="23"/>
        <end position="81"/>
    </location>
</feature>
<dbReference type="Proteomes" id="UP001242995">
    <property type="component" value="Unassembled WGS sequence"/>
</dbReference>
<keyword evidence="3" id="KW-0731">Sigma factor</keyword>
<dbReference type="PANTHER" id="PTHR47756">
    <property type="entry name" value="BLL6612 PROTEIN-RELATED"/>
    <property type="match status" value="1"/>
</dbReference>
<evidence type="ECO:0000256" key="2">
    <source>
        <dbReference type="ARBA" id="ARBA00023015"/>
    </source>
</evidence>
<protein>
    <submittedName>
        <fullName evidence="9">RNA polymerase sigma-70 factor (ECF subfamily)</fullName>
    </submittedName>
</protein>
<evidence type="ECO:0000259" key="7">
    <source>
        <dbReference type="Pfam" id="PF08281"/>
    </source>
</evidence>
<evidence type="ECO:0000256" key="5">
    <source>
        <dbReference type="SAM" id="MobiDB-lite"/>
    </source>
</evidence>
<dbReference type="NCBIfam" id="TIGR02937">
    <property type="entry name" value="sigma70-ECF"/>
    <property type="match status" value="1"/>
</dbReference>
<accession>A0AAW8DG95</accession>
<evidence type="ECO:0000313" key="9">
    <source>
        <dbReference type="EMBL" id="MDP9904360.1"/>
    </source>
</evidence>
<keyword evidence="4" id="KW-0804">Transcription</keyword>
<dbReference type="Pfam" id="PF08281">
    <property type="entry name" value="Sigma70_r4_2"/>
    <property type="match status" value="1"/>
</dbReference>
<evidence type="ECO:0000259" key="8">
    <source>
        <dbReference type="Pfam" id="PF20239"/>
    </source>
</evidence>
<dbReference type="AlphaFoldDB" id="A0AAW8DG95"/>
<dbReference type="InterPro" id="IPR014284">
    <property type="entry name" value="RNA_pol_sigma-70_dom"/>
</dbReference>
<dbReference type="InterPro" id="IPR013249">
    <property type="entry name" value="RNA_pol_sigma70_r4_t2"/>
</dbReference>
<evidence type="ECO:0000256" key="3">
    <source>
        <dbReference type="ARBA" id="ARBA00023082"/>
    </source>
</evidence>
<dbReference type="Proteomes" id="UP001230951">
    <property type="component" value="Unassembled WGS sequence"/>
</dbReference>